<accession>H1Z0Q8</accession>
<organism evidence="2 3">
    <name type="scientific">Methanoplanus limicola DSM 2279</name>
    <dbReference type="NCBI Taxonomy" id="937775"/>
    <lineage>
        <taxon>Archaea</taxon>
        <taxon>Methanobacteriati</taxon>
        <taxon>Methanobacteriota</taxon>
        <taxon>Stenosarchaea group</taxon>
        <taxon>Methanomicrobia</taxon>
        <taxon>Methanomicrobiales</taxon>
        <taxon>Methanomicrobiaceae</taxon>
        <taxon>Methanoplanus</taxon>
    </lineage>
</organism>
<dbReference type="Proteomes" id="UP000005741">
    <property type="component" value="Chromosome"/>
</dbReference>
<dbReference type="STRING" id="937775.Metlim_2122"/>
<evidence type="ECO:0000313" key="3">
    <source>
        <dbReference type="Proteomes" id="UP000005741"/>
    </source>
</evidence>
<dbReference type="Gene3D" id="3.20.20.105">
    <property type="entry name" value="Queuine tRNA-ribosyltransferase-like"/>
    <property type="match status" value="1"/>
</dbReference>
<gene>
    <name evidence="2" type="ORF">Metlim_2122</name>
</gene>
<dbReference type="InParanoid" id="H1Z0Q8"/>
<dbReference type="HOGENOM" id="CLU_034347_0_0_2"/>
<keyword evidence="3" id="KW-1185">Reference proteome</keyword>
<feature type="domain" description="DUF6884" evidence="1">
    <location>
        <begin position="423"/>
        <end position="550"/>
    </location>
</feature>
<dbReference type="InterPro" id="IPR049251">
    <property type="entry name" value="DUF6884"/>
</dbReference>
<reference evidence="2 3" key="1">
    <citation type="submission" date="2011-10" db="EMBL/GenBank/DDBJ databases">
        <title>The Improved High-Quality Draft genome of Methanoplanus limicola DSM 2279.</title>
        <authorList>
            <consortium name="US DOE Joint Genome Institute (JGI-PGF)"/>
            <person name="Lucas S."/>
            <person name="Copeland A."/>
            <person name="Lapidus A."/>
            <person name="Glavina del Rio T."/>
            <person name="Dalin E."/>
            <person name="Tice H."/>
            <person name="Bruce D."/>
            <person name="Goodwin L."/>
            <person name="Pitluck S."/>
            <person name="Peters L."/>
            <person name="Mikhailova N."/>
            <person name="Lu M."/>
            <person name="Kyrpides N."/>
            <person name="Mavromatis K."/>
            <person name="Ivanova N."/>
            <person name="Markowitz V."/>
            <person name="Cheng J.-F."/>
            <person name="Hugenholtz P."/>
            <person name="Woyke T."/>
            <person name="Wu D."/>
            <person name="Wirth R."/>
            <person name="Brambilla E.-M."/>
            <person name="Klenk H.-P."/>
            <person name="Eisen J.A."/>
        </authorList>
    </citation>
    <scope>NUCLEOTIDE SEQUENCE [LARGE SCALE GENOMIC DNA]</scope>
    <source>
        <strain evidence="2 3">DSM 2279</strain>
    </source>
</reference>
<dbReference type="GO" id="GO:0006400">
    <property type="term" value="P:tRNA modification"/>
    <property type="evidence" value="ECO:0007669"/>
    <property type="project" value="InterPro"/>
</dbReference>
<sequence length="564" mass="65323">MRYFIPEWDDLVDPDYDFSTDTHSEKHNNNPLINDNYIWDIFGKDNIPFDGLLISIATIKNKIKKFNQIKEKGVHNFFGLDKDFPIMADCGAFSYIKEEIPPYKTEDVLLMYKNMKVDYGVSIDHLVVSAFSEQKEERMNITYNNGIEAHKLWKKQYKDDFKLIVSVQGETTDDYINMYNKFLENDIKIMAFGGLVRSQTEFIVELINRIISEIKNSGRKPNYLHFFGLARPSIFIKMKELENLGVEVAFDSASPLRRAWLASASCENNYVSKEQKGYSAIRIPQKLTGKKKDLIPADEYQILSQNTLKAVQNYGKDKLDLDSSIKILSDFNEKINERPQILESYRKTLRDKPWDKCECPICSSTGIDTIIFRGNNRNRRRGFHNTKVFYDLLKNEELWEKSLMGNYIEDFSSFSKDENVLIITSCTKNKLEIPDDKPVAAKDLYLGTLFDKVKKYSAAMGYEYMIISAKYGLLSPDDKIKTYNKVLSKKSDADDIRDQVEEKLTPLLNDYDKILVIAGKNYREVLNGVIDDRFYILKKGGIGEMLHVLKDSLPKKDSELNKFL</sequence>
<dbReference type="OrthoDB" id="67059at2157"/>
<dbReference type="AlphaFoldDB" id="H1Z0Q8"/>
<name>H1Z0Q8_9EURY</name>
<dbReference type="RefSeq" id="WP_004078453.1">
    <property type="nucleotide sequence ID" value="NZ_CM001436.1"/>
</dbReference>
<dbReference type="InterPro" id="IPR036511">
    <property type="entry name" value="TGT-like_sf"/>
</dbReference>
<proteinExistence type="predicted"/>
<dbReference type="SUPFAM" id="SSF51713">
    <property type="entry name" value="tRNA-guanine transglycosylase"/>
    <property type="match status" value="1"/>
</dbReference>
<evidence type="ECO:0000313" key="2">
    <source>
        <dbReference type="EMBL" id="EHQ36201.1"/>
    </source>
</evidence>
<dbReference type="EMBL" id="CM001436">
    <property type="protein sequence ID" value="EHQ36201.1"/>
    <property type="molecule type" value="Genomic_DNA"/>
</dbReference>
<dbReference type="PATRIC" id="fig|937775.9.peg.2386"/>
<dbReference type="Pfam" id="PF21818">
    <property type="entry name" value="DUF6884"/>
    <property type="match status" value="1"/>
</dbReference>
<protein>
    <recommendedName>
        <fullName evidence="1">DUF6884 domain-containing protein</fullName>
    </recommendedName>
</protein>
<evidence type="ECO:0000259" key="1">
    <source>
        <dbReference type="Pfam" id="PF21818"/>
    </source>
</evidence>
<dbReference type="InterPro" id="IPR053537">
    <property type="entry name" value="DNA-guanine_TGase"/>
</dbReference>
<dbReference type="NCBIfam" id="NF041059">
    <property type="entry name" value="DpdA"/>
    <property type="match status" value="1"/>
</dbReference>